<evidence type="ECO:0000313" key="1">
    <source>
        <dbReference type="EMBL" id="KKM96099.1"/>
    </source>
</evidence>
<feature type="non-terminal residue" evidence="1">
    <location>
        <position position="49"/>
    </location>
</feature>
<proteinExistence type="predicted"/>
<dbReference type="Gene3D" id="3.60.15.10">
    <property type="entry name" value="Ribonuclease Z/Hydroxyacylglutathione hydrolase-like"/>
    <property type="match status" value="1"/>
</dbReference>
<dbReference type="EMBL" id="LAZR01005925">
    <property type="protein sequence ID" value="KKM96099.1"/>
    <property type="molecule type" value="Genomic_DNA"/>
</dbReference>
<protein>
    <recommendedName>
        <fullName evidence="2">MBL fold metallo-hydrolase</fullName>
    </recommendedName>
</protein>
<comment type="caution">
    <text evidence="1">The sequence shown here is derived from an EMBL/GenBank/DDBJ whole genome shotgun (WGS) entry which is preliminary data.</text>
</comment>
<dbReference type="InterPro" id="IPR036866">
    <property type="entry name" value="RibonucZ/Hydroxyglut_hydro"/>
</dbReference>
<name>A0A0F9LM13_9ZZZZ</name>
<evidence type="ECO:0008006" key="2">
    <source>
        <dbReference type="Google" id="ProtNLM"/>
    </source>
</evidence>
<reference evidence="1" key="1">
    <citation type="journal article" date="2015" name="Nature">
        <title>Complex archaea that bridge the gap between prokaryotes and eukaryotes.</title>
        <authorList>
            <person name="Spang A."/>
            <person name="Saw J.H."/>
            <person name="Jorgensen S.L."/>
            <person name="Zaremba-Niedzwiedzka K."/>
            <person name="Martijn J."/>
            <person name="Lind A.E."/>
            <person name="van Eijk R."/>
            <person name="Schleper C."/>
            <person name="Guy L."/>
            <person name="Ettema T.J."/>
        </authorList>
    </citation>
    <scope>NUCLEOTIDE SEQUENCE</scope>
</reference>
<sequence length="49" mass="5497">MATITFLGGCREVGRSAILIESKSGVKCMLDYGVRFRGEERLPYQTDLE</sequence>
<gene>
    <name evidence="1" type="ORF">LCGC14_1181600</name>
</gene>
<dbReference type="AlphaFoldDB" id="A0A0F9LM13"/>
<accession>A0A0F9LM13</accession>
<organism evidence="1">
    <name type="scientific">marine sediment metagenome</name>
    <dbReference type="NCBI Taxonomy" id="412755"/>
    <lineage>
        <taxon>unclassified sequences</taxon>
        <taxon>metagenomes</taxon>
        <taxon>ecological metagenomes</taxon>
    </lineage>
</organism>
<dbReference type="SUPFAM" id="SSF56281">
    <property type="entry name" value="Metallo-hydrolase/oxidoreductase"/>
    <property type="match status" value="1"/>
</dbReference>